<dbReference type="InterPro" id="IPR001245">
    <property type="entry name" value="Ser-Thr/Tyr_kinase_cat_dom"/>
</dbReference>
<dbReference type="GeneTree" id="ENSGT00940000167696"/>
<evidence type="ECO:0000256" key="3">
    <source>
        <dbReference type="SAM" id="MobiDB-lite"/>
    </source>
</evidence>
<dbReference type="PANTHER" id="PTHR24416">
    <property type="entry name" value="TYROSINE-PROTEIN KINASE RECEPTOR"/>
    <property type="match status" value="1"/>
</dbReference>
<feature type="region of interest" description="Disordered" evidence="3">
    <location>
        <begin position="38"/>
        <end position="59"/>
    </location>
</feature>
<reference evidence="6" key="1">
    <citation type="submission" date="2025-08" db="UniProtKB">
        <authorList>
            <consortium name="Ensembl"/>
        </authorList>
    </citation>
    <scope>IDENTIFICATION</scope>
</reference>
<dbReference type="Proteomes" id="UP000694568">
    <property type="component" value="Unplaced"/>
</dbReference>
<dbReference type="GO" id="GO:0043235">
    <property type="term" value="C:receptor complex"/>
    <property type="evidence" value="ECO:0007669"/>
    <property type="project" value="TreeGrafter"/>
</dbReference>
<dbReference type="PANTHER" id="PTHR24416:SF631">
    <property type="entry name" value="SERINE_THREONINE_TYROSINE KINASE 1"/>
    <property type="match status" value="1"/>
</dbReference>
<reference evidence="6" key="2">
    <citation type="submission" date="2025-09" db="UniProtKB">
        <authorList>
            <consortium name="Ensembl"/>
        </authorList>
    </citation>
    <scope>IDENTIFICATION</scope>
</reference>
<accession>A0A8C9XP66</accession>
<evidence type="ECO:0000313" key="7">
    <source>
        <dbReference type="Proteomes" id="UP000694568"/>
    </source>
</evidence>
<dbReference type="SUPFAM" id="SSF56112">
    <property type="entry name" value="Protein kinase-like (PK-like)"/>
    <property type="match status" value="1"/>
</dbReference>
<dbReference type="AlphaFoldDB" id="A0A8C9XP66"/>
<name>A0A8C9XP66_SANLU</name>
<keyword evidence="7" id="KW-1185">Reference proteome</keyword>
<dbReference type="Gene3D" id="1.10.510.10">
    <property type="entry name" value="Transferase(Phosphotransferase) domain 1"/>
    <property type="match status" value="1"/>
</dbReference>
<protein>
    <submittedName>
        <fullName evidence="6">Serine/threonine/tyrosine kinase 1a</fullName>
    </submittedName>
</protein>
<keyword evidence="1" id="KW-0547">Nucleotide-binding</keyword>
<dbReference type="GO" id="GO:0007169">
    <property type="term" value="P:cell surface receptor protein tyrosine kinase signaling pathway"/>
    <property type="evidence" value="ECO:0007669"/>
    <property type="project" value="TreeGrafter"/>
</dbReference>
<evidence type="ECO:0000259" key="5">
    <source>
        <dbReference type="PROSITE" id="PS50011"/>
    </source>
</evidence>
<evidence type="ECO:0000256" key="2">
    <source>
        <dbReference type="ARBA" id="ARBA00022840"/>
    </source>
</evidence>
<keyword evidence="4" id="KW-0812">Transmembrane</keyword>
<evidence type="ECO:0000256" key="4">
    <source>
        <dbReference type="SAM" id="Phobius"/>
    </source>
</evidence>
<dbReference type="PROSITE" id="PS50011">
    <property type="entry name" value="PROTEIN_KINASE_DOM"/>
    <property type="match status" value="1"/>
</dbReference>
<dbReference type="Ensembl" id="ENSSLUT00000014363.1">
    <property type="protein sequence ID" value="ENSSLUP00000013902.1"/>
    <property type="gene ID" value="ENSSLUG00000006529.1"/>
</dbReference>
<gene>
    <name evidence="6" type="primary">styk1a</name>
</gene>
<dbReference type="InterPro" id="IPR000719">
    <property type="entry name" value="Prot_kinase_dom"/>
</dbReference>
<dbReference type="GO" id="GO:0004714">
    <property type="term" value="F:transmembrane receptor protein tyrosine kinase activity"/>
    <property type="evidence" value="ECO:0007669"/>
    <property type="project" value="TreeGrafter"/>
</dbReference>
<dbReference type="PRINTS" id="PR00109">
    <property type="entry name" value="TYRKINASE"/>
</dbReference>
<dbReference type="GO" id="GO:0005524">
    <property type="term" value="F:ATP binding"/>
    <property type="evidence" value="ECO:0007669"/>
    <property type="project" value="UniProtKB-KW"/>
</dbReference>
<feature type="transmembrane region" description="Helical" evidence="4">
    <location>
        <begin position="6"/>
        <end position="25"/>
    </location>
</feature>
<keyword evidence="4" id="KW-1133">Transmembrane helix</keyword>
<keyword evidence="4" id="KW-0472">Membrane</keyword>
<dbReference type="GO" id="GO:0005886">
    <property type="term" value="C:plasma membrane"/>
    <property type="evidence" value="ECO:0007669"/>
    <property type="project" value="TreeGrafter"/>
</dbReference>
<dbReference type="InterPro" id="IPR050122">
    <property type="entry name" value="RTK"/>
</dbReference>
<feature type="compositionally biased region" description="Basic residues" evidence="3">
    <location>
        <begin position="41"/>
        <end position="59"/>
    </location>
</feature>
<proteinExistence type="predicted"/>
<organism evidence="6 7">
    <name type="scientific">Sander lucioperca</name>
    <name type="common">Pike-perch</name>
    <name type="synonym">Perca lucioperca</name>
    <dbReference type="NCBI Taxonomy" id="283035"/>
    <lineage>
        <taxon>Eukaryota</taxon>
        <taxon>Metazoa</taxon>
        <taxon>Chordata</taxon>
        <taxon>Craniata</taxon>
        <taxon>Vertebrata</taxon>
        <taxon>Euteleostomi</taxon>
        <taxon>Actinopterygii</taxon>
        <taxon>Neopterygii</taxon>
        <taxon>Teleostei</taxon>
        <taxon>Neoteleostei</taxon>
        <taxon>Acanthomorphata</taxon>
        <taxon>Eupercaria</taxon>
        <taxon>Perciformes</taxon>
        <taxon>Percoidei</taxon>
        <taxon>Percidae</taxon>
        <taxon>Luciopercinae</taxon>
        <taxon>Sander</taxon>
    </lineage>
</organism>
<keyword evidence="2" id="KW-0067">ATP-binding</keyword>
<dbReference type="Pfam" id="PF07714">
    <property type="entry name" value="PK_Tyr_Ser-Thr"/>
    <property type="match status" value="1"/>
</dbReference>
<evidence type="ECO:0000313" key="6">
    <source>
        <dbReference type="Ensembl" id="ENSSLUP00000013902.1"/>
    </source>
</evidence>
<sequence>MQAVIIVPTLLLLGTLITLLALCLLKYYGPKQKWTQITAPKPHHSSSNRPNQRHSHRHHLQGVDGEQACISLGVHLIFVIVFISTQVTKELHTQMYYSSLLCLSLSLSKAPPGINPLEHEELPMSVKQVQQIVRPTLAAVPQMSTERHHGAFNQVTALPVSFSIRPNDTVSLYRASMDNRDVILRVLKGKVSSLLGFASFVSGLGRHSSLPELLGVVSVQPPLMMVVEELQHRDLLGYLWRCRQSSCEMTEKRIFTMAGQVASALEYLHSQRCIHGNVGAHSVLVGGDLTAKLWGLGPAYRRRTQAVTPGQDMEMRKWQAPEVLSRRAVSQSSDVWSFGLLLYEMVTLGDPPFAQIVANELLQYLQRGKHLKRPPTCSNSLYSIIKACNNWRPEQRLSMSELIRTLQAGENSANGRTVLRVPEPLDIEKYLREAGYEEAYNYAVL</sequence>
<evidence type="ECO:0000256" key="1">
    <source>
        <dbReference type="ARBA" id="ARBA00022741"/>
    </source>
</evidence>
<dbReference type="InterPro" id="IPR011009">
    <property type="entry name" value="Kinase-like_dom_sf"/>
</dbReference>
<feature type="domain" description="Protein kinase" evidence="5">
    <location>
        <begin position="141"/>
        <end position="419"/>
    </location>
</feature>